<dbReference type="InterPro" id="IPR045864">
    <property type="entry name" value="aa-tRNA-synth_II/BPL/LPL"/>
</dbReference>
<dbReference type="CDD" id="cd00859">
    <property type="entry name" value="HisRS_anticodon"/>
    <property type="match status" value="1"/>
</dbReference>
<feature type="compositionally biased region" description="Basic and acidic residues" evidence="10">
    <location>
        <begin position="293"/>
        <end position="306"/>
    </location>
</feature>
<organism evidence="13 14">
    <name type="scientific">Urocolius indicus</name>
    <name type="common">Red-faced mousebird</name>
    <name type="synonym">Colius indicus</name>
    <dbReference type="NCBI Taxonomy" id="458196"/>
    <lineage>
        <taxon>Eukaryota</taxon>
        <taxon>Metazoa</taxon>
        <taxon>Chordata</taxon>
        <taxon>Craniata</taxon>
        <taxon>Vertebrata</taxon>
        <taxon>Euteleostomi</taxon>
        <taxon>Archelosauria</taxon>
        <taxon>Archosauria</taxon>
        <taxon>Dinosauria</taxon>
        <taxon>Saurischia</taxon>
        <taxon>Theropoda</taxon>
        <taxon>Coelurosauria</taxon>
        <taxon>Aves</taxon>
        <taxon>Neognathae</taxon>
        <taxon>Neoaves</taxon>
        <taxon>Telluraves</taxon>
        <taxon>Coraciimorphae</taxon>
        <taxon>Coliiformes</taxon>
        <taxon>Coliidae</taxon>
        <taxon>Urocolius</taxon>
    </lineage>
</organism>
<dbReference type="Pfam" id="PF13393">
    <property type="entry name" value="tRNA-synt_His"/>
    <property type="match status" value="1"/>
</dbReference>
<reference evidence="13" key="1">
    <citation type="submission" date="2020-02" db="EMBL/GenBank/DDBJ databases">
        <title>Bird 10,000 Genomes (B10K) Project - Family phase.</title>
        <authorList>
            <person name="Zhang G."/>
        </authorList>
    </citation>
    <scope>NUCLEOTIDE SEQUENCE</scope>
    <source>
        <strain evidence="13">B10K-DU-030-59</strain>
    </source>
</reference>
<evidence type="ECO:0000256" key="3">
    <source>
        <dbReference type="ARBA" id="ARBA00022598"/>
    </source>
</evidence>
<keyword evidence="14" id="KW-1185">Reference proteome</keyword>
<keyword evidence="6" id="KW-0648">Protein biosynthesis</keyword>
<dbReference type="GO" id="GO:0004821">
    <property type="term" value="F:histidine-tRNA ligase activity"/>
    <property type="evidence" value="ECO:0007669"/>
    <property type="project" value="UniProtKB-EC"/>
</dbReference>
<dbReference type="SUPFAM" id="SSF55681">
    <property type="entry name" value="Class II aaRS and biotin synthetases"/>
    <property type="match status" value="1"/>
</dbReference>
<dbReference type="PIRSF" id="PIRSF001549">
    <property type="entry name" value="His-tRNA_synth"/>
    <property type="match status" value="1"/>
</dbReference>
<evidence type="ECO:0000256" key="9">
    <source>
        <dbReference type="PIRSR" id="PIRSR001549-1"/>
    </source>
</evidence>
<dbReference type="FunFam" id="3.40.50.800:FF:000008">
    <property type="entry name" value="histidine--tRNA ligase, cytoplasmic isoform X1"/>
    <property type="match status" value="1"/>
</dbReference>
<dbReference type="InterPro" id="IPR033656">
    <property type="entry name" value="HisRS_anticodon"/>
</dbReference>
<dbReference type="Gene3D" id="3.40.50.800">
    <property type="entry name" value="Anticodon-binding domain"/>
    <property type="match status" value="1"/>
</dbReference>
<dbReference type="OrthoDB" id="1906957at2759"/>
<dbReference type="InterPro" id="IPR041715">
    <property type="entry name" value="HisRS-like_core"/>
</dbReference>
<dbReference type="GO" id="GO:0006427">
    <property type="term" value="P:histidyl-tRNA aminoacylation"/>
    <property type="evidence" value="ECO:0007669"/>
    <property type="project" value="TreeGrafter"/>
</dbReference>
<evidence type="ECO:0000313" key="14">
    <source>
        <dbReference type="Proteomes" id="UP000654395"/>
    </source>
</evidence>
<dbReference type="PANTHER" id="PTHR11476">
    <property type="entry name" value="HISTIDYL-TRNA SYNTHETASE"/>
    <property type="match status" value="1"/>
</dbReference>
<evidence type="ECO:0000256" key="10">
    <source>
        <dbReference type="SAM" id="MobiDB-lite"/>
    </source>
</evidence>
<evidence type="ECO:0000259" key="11">
    <source>
        <dbReference type="Pfam" id="PF03129"/>
    </source>
</evidence>
<feature type="domain" description="Anticodon-binding" evidence="11">
    <location>
        <begin position="217"/>
        <end position="295"/>
    </location>
</feature>
<name>A0A852KEF6_UROIN</name>
<keyword evidence="4" id="KW-0547">Nucleotide-binding</keyword>
<gene>
    <name evidence="13" type="primary">Hars_0</name>
    <name evidence="13" type="ORF">UROIND_R07133</name>
</gene>
<dbReference type="GO" id="GO:0042802">
    <property type="term" value="F:identical protein binding"/>
    <property type="evidence" value="ECO:0007669"/>
    <property type="project" value="TreeGrafter"/>
</dbReference>
<protein>
    <recommendedName>
        <fullName evidence="2">histidine--tRNA ligase</fullName>
        <ecNumber evidence="2">6.1.1.21</ecNumber>
    </recommendedName>
</protein>
<dbReference type="Proteomes" id="UP000654395">
    <property type="component" value="Unassembled WGS sequence"/>
</dbReference>
<feature type="binding site" evidence="9">
    <location>
        <begin position="137"/>
        <end position="138"/>
    </location>
    <ligand>
        <name>L-histidine</name>
        <dbReference type="ChEBI" id="CHEBI:57595"/>
    </ligand>
</feature>
<dbReference type="Pfam" id="PF03129">
    <property type="entry name" value="HGTP_anticodon"/>
    <property type="match status" value="1"/>
</dbReference>
<keyword evidence="5" id="KW-0067">ATP-binding</keyword>
<evidence type="ECO:0000256" key="1">
    <source>
        <dbReference type="ARBA" id="ARBA00008226"/>
    </source>
</evidence>
<dbReference type="GO" id="GO:0005739">
    <property type="term" value="C:mitochondrion"/>
    <property type="evidence" value="ECO:0007669"/>
    <property type="project" value="TreeGrafter"/>
</dbReference>
<comment type="caution">
    <text evidence="13">The sequence shown here is derived from an EMBL/GenBank/DDBJ whole genome shotgun (WGS) entry which is preliminary data.</text>
</comment>
<feature type="domain" description="Class II Histidinyl-tRNA synthetase (HisRS)-like catalytic core" evidence="12">
    <location>
        <begin position="124"/>
        <end position="196"/>
    </location>
</feature>
<keyword evidence="7" id="KW-0030">Aminoacyl-tRNA synthetase</keyword>
<dbReference type="InterPro" id="IPR036621">
    <property type="entry name" value="Anticodon-bd_dom_sf"/>
</dbReference>
<evidence type="ECO:0000256" key="2">
    <source>
        <dbReference type="ARBA" id="ARBA00012815"/>
    </source>
</evidence>
<evidence type="ECO:0000256" key="4">
    <source>
        <dbReference type="ARBA" id="ARBA00022741"/>
    </source>
</evidence>
<dbReference type="InterPro" id="IPR004154">
    <property type="entry name" value="Anticodon-bd"/>
</dbReference>
<comment type="similarity">
    <text evidence="1">Belongs to the class-II aminoacyl-tRNA synthetase family.</text>
</comment>
<feature type="binding site" evidence="9">
    <location>
        <position position="3"/>
    </location>
    <ligand>
        <name>L-histidine</name>
        <dbReference type="ChEBI" id="CHEBI:57595"/>
    </ligand>
</feature>
<feature type="non-terminal residue" evidence="13">
    <location>
        <position position="313"/>
    </location>
</feature>
<feature type="non-terminal residue" evidence="13">
    <location>
        <position position="1"/>
    </location>
</feature>
<evidence type="ECO:0000313" key="13">
    <source>
        <dbReference type="EMBL" id="NXX77271.1"/>
    </source>
</evidence>
<dbReference type="Gene3D" id="3.30.930.10">
    <property type="entry name" value="Bira Bifunctional Protein, Domain 2"/>
    <property type="match status" value="2"/>
</dbReference>
<dbReference type="EMBL" id="WBNH01003523">
    <property type="protein sequence ID" value="NXX77271.1"/>
    <property type="molecule type" value="Genomic_DNA"/>
</dbReference>
<dbReference type="SUPFAM" id="SSF52954">
    <property type="entry name" value="Class II aaRS ABD-related"/>
    <property type="match status" value="1"/>
</dbReference>
<evidence type="ECO:0000256" key="8">
    <source>
        <dbReference type="ARBA" id="ARBA00047639"/>
    </source>
</evidence>
<comment type="catalytic activity">
    <reaction evidence="8">
        <text>tRNA(His) + L-histidine + ATP = L-histidyl-tRNA(His) + AMP + diphosphate + H(+)</text>
        <dbReference type="Rhea" id="RHEA:17313"/>
        <dbReference type="Rhea" id="RHEA-COMP:9665"/>
        <dbReference type="Rhea" id="RHEA-COMP:9689"/>
        <dbReference type="ChEBI" id="CHEBI:15378"/>
        <dbReference type="ChEBI" id="CHEBI:30616"/>
        <dbReference type="ChEBI" id="CHEBI:33019"/>
        <dbReference type="ChEBI" id="CHEBI:57595"/>
        <dbReference type="ChEBI" id="CHEBI:78442"/>
        <dbReference type="ChEBI" id="CHEBI:78527"/>
        <dbReference type="ChEBI" id="CHEBI:456215"/>
        <dbReference type="EC" id="6.1.1.21"/>
    </reaction>
</comment>
<sequence length="313" mass="34323">DFDIAGQFDPMLPDAECLKVTHEILSDLQLGDFLIKVNDRRVLEGVFAVCGVPHSRFLAACSAVDKLDKMPWEEVRSEMVGEKGLSPEAADHIGEYVQLHGELRPLGSIPLGHRAPLTPPRLPQVSFDLSLARGLDYYTGVIFEAVLLQQEKGPGEEAAGVGSVAGGGRYDGLVGMFDPKGRRVPCVGLSVGIERIFSILEARLRASGEKIRTTETQVLVATPHKNLLPARLKLVSELWDARIKAEIVYRKDPKLLKQLQYCEDTGIPLAAIIGERELADGVVKLRDVPTRQEVRRPLPPRAEKSPSRARAGC</sequence>
<evidence type="ECO:0000256" key="6">
    <source>
        <dbReference type="ARBA" id="ARBA00022917"/>
    </source>
</evidence>
<dbReference type="PANTHER" id="PTHR11476:SF7">
    <property type="entry name" value="HISTIDINE--TRNA LIGASE"/>
    <property type="match status" value="1"/>
</dbReference>
<dbReference type="EC" id="6.1.1.21" evidence="2"/>
<dbReference type="GO" id="GO:0005524">
    <property type="term" value="F:ATP binding"/>
    <property type="evidence" value="ECO:0007669"/>
    <property type="project" value="UniProtKB-KW"/>
</dbReference>
<proteinExistence type="inferred from homology"/>
<keyword evidence="3" id="KW-0436">Ligase</keyword>
<evidence type="ECO:0000256" key="7">
    <source>
        <dbReference type="ARBA" id="ARBA00023146"/>
    </source>
</evidence>
<dbReference type="GO" id="GO:0003723">
    <property type="term" value="F:RNA binding"/>
    <property type="evidence" value="ECO:0007669"/>
    <property type="project" value="TreeGrafter"/>
</dbReference>
<feature type="region of interest" description="Disordered" evidence="10">
    <location>
        <begin position="293"/>
        <end position="313"/>
    </location>
</feature>
<evidence type="ECO:0000259" key="12">
    <source>
        <dbReference type="Pfam" id="PF13393"/>
    </source>
</evidence>
<accession>A0A852KEF6</accession>
<evidence type="ECO:0000256" key="5">
    <source>
        <dbReference type="ARBA" id="ARBA00022840"/>
    </source>
</evidence>
<dbReference type="InterPro" id="IPR004516">
    <property type="entry name" value="HisRS/HisZ"/>
</dbReference>
<dbReference type="AlphaFoldDB" id="A0A852KEF6"/>
<dbReference type="GO" id="GO:0005829">
    <property type="term" value="C:cytosol"/>
    <property type="evidence" value="ECO:0007669"/>
    <property type="project" value="TreeGrafter"/>
</dbReference>
<dbReference type="GO" id="GO:0032543">
    <property type="term" value="P:mitochondrial translation"/>
    <property type="evidence" value="ECO:0007669"/>
    <property type="project" value="TreeGrafter"/>
</dbReference>
<feature type="binding site" evidence="9">
    <location>
        <position position="133"/>
    </location>
    <ligand>
        <name>L-histidine</name>
        <dbReference type="ChEBI" id="CHEBI:57595"/>
    </ligand>
</feature>